<evidence type="ECO:0000313" key="3">
    <source>
        <dbReference type="Proteomes" id="UP000308186"/>
    </source>
</evidence>
<evidence type="ECO:0000313" key="2">
    <source>
        <dbReference type="EMBL" id="TNF65555.1"/>
    </source>
</evidence>
<dbReference type="AlphaFoldDB" id="A0AAX2UZC6"/>
<dbReference type="Proteomes" id="UP000308186">
    <property type="component" value="Unassembled WGS sequence"/>
</dbReference>
<protein>
    <recommendedName>
        <fullName evidence="1">Homing endonuclease LAGLIDADG domain-containing protein</fullName>
    </recommendedName>
</protein>
<dbReference type="InterPro" id="IPR027434">
    <property type="entry name" value="Homing_endonucl"/>
</dbReference>
<dbReference type="EMBL" id="VDCW01000031">
    <property type="protein sequence ID" value="TNF65555.1"/>
    <property type="molecule type" value="Genomic_DNA"/>
</dbReference>
<feature type="domain" description="Homing endonuclease LAGLIDADG" evidence="1">
    <location>
        <begin position="6"/>
        <end position="82"/>
    </location>
</feature>
<dbReference type="RefSeq" id="WP_139724912.1">
    <property type="nucleotide sequence ID" value="NZ_VDCW01000031.1"/>
</dbReference>
<dbReference type="SUPFAM" id="SSF55608">
    <property type="entry name" value="Homing endonucleases"/>
    <property type="match status" value="1"/>
</dbReference>
<proteinExistence type="predicted"/>
<dbReference type="Pfam" id="PF00961">
    <property type="entry name" value="LAGLIDADG_1"/>
    <property type="match status" value="1"/>
</dbReference>
<evidence type="ECO:0000259" key="1">
    <source>
        <dbReference type="Pfam" id="PF00961"/>
    </source>
</evidence>
<gene>
    <name evidence="2" type="ORF">FBF48_10450</name>
</gene>
<name>A0AAX2UZC6_STRSL</name>
<organism evidence="2 3">
    <name type="scientific">Streptococcus salivarius</name>
    <dbReference type="NCBI Taxonomy" id="1304"/>
    <lineage>
        <taxon>Bacteria</taxon>
        <taxon>Bacillati</taxon>
        <taxon>Bacillota</taxon>
        <taxon>Bacilli</taxon>
        <taxon>Lactobacillales</taxon>
        <taxon>Streptococcaceae</taxon>
        <taxon>Streptococcus</taxon>
    </lineage>
</organism>
<dbReference type="Gene3D" id="3.10.28.10">
    <property type="entry name" value="Homing endonucleases"/>
    <property type="match status" value="1"/>
</dbReference>
<sequence>LLFKDIRPSYVISQVETRKELIYLIQESFDLSISNVKKVGNRKLKDFKLFTRTLDELIKFIYYFDKFLPLHDNKQFNYIKFRFNLFIKSYN</sequence>
<reference evidence="2 3" key="1">
    <citation type="submission" date="2019-06" db="EMBL/GenBank/DDBJ databases">
        <title>Genome Announcement To Ensure Probiotic Safety of Streptococcus salivarius UBSS01.</title>
        <authorList>
            <person name="Sulthana A."/>
            <person name="Lakshmi S.G."/>
            <person name="Madempudi R.S."/>
        </authorList>
    </citation>
    <scope>NUCLEOTIDE SEQUENCE [LARGE SCALE GENOMIC DNA]</scope>
    <source>
        <strain evidence="2 3">UBSS01</strain>
    </source>
</reference>
<accession>A0AAX2UZC6</accession>
<comment type="caution">
    <text evidence="2">The sequence shown here is derived from an EMBL/GenBank/DDBJ whole genome shotgun (WGS) entry which is preliminary data.</text>
</comment>
<dbReference type="InterPro" id="IPR004860">
    <property type="entry name" value="LAGLIDADG_dom"/>
</dbReference>
<feature type="non-terminal residue" evidence="2">
    <location>
        <position position="1"/>
    </location>
</feature>
<dbReference type="GO" id="GO:0004519">
    <property type="term" value="F:endonuclease activity"/>
    <property type="evidence" value="ECO:0007669"/>
    <property type="project" value="InterPro"/>
</dbReference>